<organism evidence="1 2">
    <name type="scientific">Armillaria solidipes</name>
    <dbReference type="NCBI Taxonomy" id="1076256"/>
    <lineage>
        <taxon>Eukaryota</taxon>
        <taxon>Fungi</taxon>
        <taxon>Dikarya</taxon>
        <taxon>Basidiomycota</taxon>
        <taxon>Agaricomycotina</taxon>
        <taxon>Agaricomycetes</taxon>
        <taxon>Agaricomycetidae</taxon>
        <taxon>Agaricales</taxon>
        <taxon>Marasmiineae</taxon>
        <taxon>Physalacriaceae</taxon>
        <taxon>Armillaria</taxon>
    </lineage>
</organism>
<protein>
    <submittedName>
        <fullName evidence="1">Uncharacterized protein</fullName>
    </submittedName>
</protein>
<accession>A0A2H3BLC2</accession>
<reference evidence="2" key="1">
    <citation type="journal article" date="2017" name="Nat. Ecol. Evol.">
        <title>Genome expansion and lineage-specific genetic innovations in the forest pathogenic fungi Armillaria.</title>
        <authorList>
            <person name="Sipos G."/>
            <person name="Prasanna A.N."/>
            <person name="Walter M.C."/>
            <person name="O'Connor E."/>
            <person name="Balint B."/>
            <person name="Krizsan K."/>
            <person name="Kiss B."/>
            <person name="Hess J."/>
            <person name="Varga T."/>
            <person name="Slot J."/>
            <person name="Riley R."/>
            <person name="Boka B."/>
            <person name="Rigling D."/>
            <person name="Barry K."/>
            <person name="Lee J."/>
            <person name="Mihaltcheva S."/>
            <person name="LaButti K."/>
            <person name="Lipzen A."/>
            <person name="Waldron R."/>
            <person name="Moloney N.M."/>
            <person name="Sperisen C."/>
            <person name="Kredics L."/>
            <person name="Vagvoelgyi C."/>
            <person name="Patrignani A."/>
            <person name="Fitzpatrick D."/>
            <person name="Nagy I."/>
            <person name="Doyle S."/>
            <person name="Anderson J.B."/>
            <person name="Grigoriev I.V."/>
            <person name="Gueldener U."/>
            <person name="Muensterkoetter M."/>
            <person name="Nagy L.G."/>
        </authorList>
    </citation>
    <scope>NUCLEOTIDE SEQUENCE [LARGE SCALE GENOMIC DNA]</scope>
    <source>
        <strain evidence="2">28-4</strain>
    </source>
</reference>
<dbReference type="AlphaFoldDB" id="A0A2H3BLC2"/>
<evidence type="ECO:0000313" key="2">
    <source>
        <dbReference type="Proteomes" id="UP000218334"/>
    </source>
</evidence>
<dbReference type="Proteomes" id="UP000218334">
    <property type="component" value="Unassembled WGS sequence"/>
</dbReference>
<proteinExistence type="predicted"/>
<dbReference type="EMBL" id="KZ293423">
    <property type="protein sequence ID" value="PBK71701.1"/>
    <property type="molecule type" value="Genomic_DNA"/>
</dbReference>
<gene>
    <name evidence="1" type="ORF">ARMSODRAFT_786239</name>
</gene>
<sequence length="173" mass="19631">MIIPFYPLPDDPLPLLSVRVYLLQPALSLSTCGLARFKYLLFLLKLLLPFSNSPLFPLSLPPRASIEWLRIMLCKRSSAPLSSAYHMEFTVTGLPNSDLPGFSFFPPLHRSSRHSSSSRVATNVHLYFSWSPRLSIRLETCKAFSLGQASLIFSYVPRNIAILTRLRFTRTTQ</sequence>
<name>A0A2H3BLC2_9AGAR</name>
<evidence type="ECO:0000313" key="1">
    <source>
        <dbReference type="EMBL" id="PBK71701.1"/>
    </source>
</evidence>
<keyword evidence="2" id="KW-1185">Reference proteome</keyword>